<dbReference type="EMBL" id="AP011532">
    <property type="protein sequence ID" value="BAI62888.1"/>
    <property type="molecule type" value="Genomic_DNA"/>
</dbReference>
<dbReference type="InParanoid" id="D1Z2G6"/>
<dbReference type="GeneID" id="8682498"/>
<accession>D1Z2G6</accession>
<dbReference type="InterPro" id="IPR044587">
    <property type="entry name" value="HSP21-like"/>
</dbReference>
<dbReference type="OrthoDB" id="26084at2157"/>
<evidence type="ECO:0000259" key="4">
    <source>
        <dbReference type="PROSITE" id="PS01031"/>
    </source>
</evidence>
<evidence type="ECO:0000256" key="1">
    <source>
        <dbReference type="ARBA" id="ARBA00023016"/>
    </source>
</evidence>
<dbReference type="PANTHER" id="PTHR46733">
    <property type="entry name" value="26.5 KDA HEAT SHOCK PROTEIN, MITOCHONDRIAL"/>
    <property type="match status" value="1"/>
</dbReference>
<dbReference type="PANTHER" id="PTHR46733:SF4">
    <property type="entry name" value="HEAT SHOCK PROTEIN 21, CHLOROPLASTIC"/>
    <property type="match status" value="1"/>
</dbReference>
<organism evidence="5 6">
    <name type="scientific">Methanocella paludicola (strain DSM 17711 / JCM 13418 / NBRC 101707 / SANAE)</name>
    <dbReference type="NCBI Taxonomy" id="304371"/>
    <lineage>
        <taxon>Archaea</taxon>
        <taxon>Methanobacteriati</taxon>
        <taxon>Methanobacteriota</taxon>
        <taxon>Stenosarchaea group</taxon>
        <taxon>Methanomicrobia</taxon>
        <taxon>Methanocellales</taxon>
        <taxon>Methanocellaceae</taxon>
        <taxon>Methanocella</taxon>
    </lineage>
</organism>
<evidence type="ECO:0000256" key="3">
    <source>
        <dbReference type="RuleBase" id="RU003616"/>
    </source>
</evidence>
<dbReference type="Proteomes" id="UP000001882">
    <property type="component" value="Chromosome"/>
</dbReference>
<reference evidence="5 6" key="2">
    <citation type="journal article" date="2008" name="Int. J. Syst. Evol. Microbiol.">
        <title>Methanocella paludicola gen. nov., sp. nov., a methane-producing archaeon, the first isolate of the lineage 'Rice Cluster I', and proposal of the new archaeal order Methanocellales ord. nov.</title>
        <authorList>
            <person name="Sakai S."/>
            <person name="Imachi H."/>
            <person name="Hanada S."/>
            <person name="Ohashi A."/>
            <person name="Harada H."/>
            <person name="Kamagata Y."/>
        </authorList>
    </citation>
    <scope>NUCLEOTIDE SEQUENCE [LARGE SCALE GENOMIC DNA]</scope>
    <source>
        <strain evidence="6">DSM 17711 / JCM 13418 / NBRC 101707 / SANAE</strain>
    </source>
</reference>
<dbReference type="CDD" id="cd06464">
    <property type="entry name" value="ACD_sHsps-like"/>
    <property type="match status" value="1"/>
</dbReference>
<dbReference type="AlphaFoldDB" id="D1Z2G6"/>
<proteinExistence type="inferred from homology"/>
<keyword evidence="6" id="KW-1185">Reference proteome</keyword>
<comment type="similarity">
    <text evidence="2 3">Belongs to the small heat shock protein (HSP20) family.</text>
</comment>
<dbReference type="InterPro" id="IPR008978">
    <property type="entry name" value="HSP20-like_chaperone"/>
</dbReference>
<keyword evidence="1 5" id="KW-0346">Stress response</keyword>
<dbReference type="SUPFAM" id="SSF49764">
    <property type="entry name" value="HSP20-like chaperones"/>
    <property type="match status" value="1"/>
</dbReference>
<gene>
    <name evidence="5" type="ordered locus">MCP_2816</name>
</gene>
<dbReference type="RefSeq" id="WP_012901558.1">
    <property type="nucleotide sequence ID" value="NC_013665.1"/>
</dbReference>
<reference evidence="6" key="3">
    <citation type="journal article" date="2011" name="PLoS ONE">
        <title>Genome sequence of a mesophilic hydrogenotrophic methanogen Methanocella paludicola, the first cultivated representative of the order Methanocellales.</title>
        <authorList>
            <person name="Sakai S."/>
            <person name="Takaki Y."/>
            <person name="Shimamura S."/>
            <person name="Sekine M."/>
            <person name="Tajima T."/>
            <person name="Kosugi H."/>
            <person name="Ichikawa N."/>
            <person name="Tasumi E."/>
            <person name="Hiraki A.T."/>
            <person name="Shimizu A."/>
            <person name="Kato Y."/>
            <person name="Nishiko R."/>
            <person name="Mori K."/>
            <person name="Fujita N."/>
            <person name="Imachi H."/>
            <person name="Takai K."/>
        </authorList>
    </citation>
    <scope>NUCLEOTIDE SEQUENCE [LARGE SCALE GENOMIC DNA]</scope>
    <source>
        <strain evidence="6">DSM 17711 / JCM 13418 / NBRC 101707 / SANAE</strain>
    </source>
</reference>
<dbReference type="InterPro" id="IPR002068">
    <property type="entry name" value="A-crystallin/Hsp20_dom"/>
</dbReference>
<dbReference type="GO" id="GO:0009408">
    <property type="term" value="P:response to heat"/>
    <property type="evidence" value="ECO:0007669"/>
    <property type="project" value="InterPro"/>
</dbReference>
<dbReference type="NCBIfam" id="NF041800">
    <property type="entry name" value="Hsp20"/>
    <property type="match status" value="1"/>
</dbReference>
<sequence>MARRRNPFDIFGDFDEMFEEMLKEFENMGPGEHESGPFFYGFSINQRPGEEPEIREFGNIRPESGKIEIGERKPLVDVFDTDKTVQIVAEMPGIEKEDVELSAEGRELEIKASHGERKYHEFVDLPADVDIDSAKASYKNGVLDITLNKIQRPSRKKRINVE</sequence>
<reference evidence="5 6" key="1">
    <citation type="journal article" date="2007" name="Appl. Environ. Microbiol.">
        <title>Isolation of key methanogens for global methane emission from rice paddy fields: a novel isolate affiliated with the clone cluster rice cluster I.</title>
        <authorList>
            <person name="Sakai S."/>
            <person name="Imachi H."/>
            <person name="Sekiguchi Y."/>
            <person name="Ohashi A."/>
            <person name="Harada H."/>
            <person name="Kamagata Y."/>
        </authorList>
    </citation>
    <scope>NUCLEOTIDE SEQUENCE [LARGE SCALE GENOMIC DNA]</scope>
    <source>
        <strain evidence="6">DSM 17711 / JCM 13418 / NBRC 101707 / SANAE</strain>
    </source>
</reference>
<dbReference type="eggNOG" id="arCOG01833">
    <property type="taxonomic scope" value="Archaea"/>
</dbReference>
<protein>
    <submittedName>
        <fullName evidence="5">Small heat shock protein</fullName>
    </submittedName>
</protein>
<feature type="domain" description="SHSP" evidence="4">
    <location>
        <begin position="66"/>
        <end position="162"/>
    </location>
</feature>
<dbReference type="KEGG" id="mpd:MCP_2816"/>
<dbReference type="STRING" id="304371.MCP_2816"/>
<evidence type="ECO:0000313" key="5">
    <source>
        <dbReference type="EMBL" id="BAI62888.1"/>
    </source>
</evidence>
<dbReference type="Pfam" id="PF00011">
    <property type="entry name" value="HSP20"/>
    <property type="match status" value="1"/>
</dbReference>
<name>D1Z2G6_METPS</name>
<dbReference type="Gene3D" id="2.60.40.790">
    <property type="match status" value="1"/>
</dbReference>
<evidence type="ECO:0000313" key="6">
    <source>
        <dbReference type="Proteomes" id="UP000001882"/>
    </source>
</evidence>
<evidence type="ECO:0000256" key="2">
    <source>
        <dbReference type="PROSITE-ProRule" id="PRU00285"/>
    </source>
</evidence>
<dbReference type="PROSITE" id="PS01031">
    <property type="entry name" value="SHSP"/>
    <property type="match status" value="1"/>
</dbReference>